<dbReference type="PROSITE" id="PS50054">
    <property type="entry name" value="TYR_PHOSPHATASE_DUAL"/>
    <property type="match status" value="1"/>
</dbReference>
<dbReference type="EMBL" id="JAGFMF010011644">
    <property type="protein sequence ID" value="KAG8517765.1"/>
    <property type="molecule type" value="Genomic_DNA"/>
</dbReference>
<evidence type="ECO:0000256" key="4">
    <source>
        <dbReference type="ARBA" id="ARBA00013081"/>
    </source>
</evidence>
<proteinExistence type="inferred from homology"/>
<gene>
    <name evidence="15" type="ORF">J0S82_017248</name>
</gene>
<sequence>FSGPGHPEPGGRTTRAVTVWVREVEVALPGMHESDGCEGAGSVVDSGKMDIRCASVVDCELSPPGPPKPCQRRLEQVLRRTLKAESALVSPHISLPDTLSRGAVLTAENFKTVVKLRLWPSSLQTSEFDSSDEDPIEDEQTPIQISWLPLSRVNCSQFLGLCALPGCKFKDVRRNIQKDTEELKSYGIQDIFVFCTRGELSKYRVPNLLDLYQQYGIITHHHPIPDGGTPDIARCCEIMEELAICLKNNRKTLIHCYGGLGRSCLVAACLLLYLSDTVSPQQAIDSLRDLRGSGAIQTIKQYNYLHEFRDKLSAHLSSRDSLSRSVSR</sequence>
<comment type="subcellular location">
    <subcellularLocation>
        <location evidence="1">Cytoplasm</location>
        <location evidence="1">Perinuclear region</location>
    </subcellularLocation>
</comment>
<keyword evidence="8" id="KW-0131">Cell cycle</keyword>
<dbReference type="EC" id="3.1.3.48" evidence="3"/>
<dbReference type="GO" id="GO:0004722">
    <property type="term" value="F:protein serine/threonine phosphatase activity"/>
    <property type="evidence" value="ECO:0007669"/>
    <property type="project" value="UniProtKB-EC"/>
</dbReference>
<dbReference type="InterPro" id="IPR000387">
    <property type="entry name" value="Tyr_Pase_dom"/>
</dbReference>
<evidence type="ECO:0000256" key="3">
    <source>
        <dbReference type="ARBA" id="ARBA00013064"/>
    </source>
</evidence>
<evidence type="ECO:0000259" key="14">
    <source>
        <dbReference type="PROSITE" id="PS50056"/>
    </source>
</evidence>
<evidence type="ECO:0000256" key="9">
    <source>
        <dbReference type="ARBA" id="ARBA00064980"/>
    </source>
</evidence>
<dbReference type="PROSITE" id="PS50056">
    <property type="entry name" value="TYR_PHOSPHATASE_2"/>
    <property type="match status" value="1"/>
</dbReference>
<evidence type="ECO:0000313" key="15">
    <source>
        <dbReference type="EMBL" id="KAG8517765.1"/>
    </source>
</evidence>
<keyword evidence="5" id="KW-0963">Cytoplasm</keyword>
<comment type="caution">
    <text evidence="15">The sequence shown here is derived from an EMBL/GenBank/DDBJ whole genome shotgun (WGS) entry which is preliminary data.</text>
</comment>
<dbReference type="CDD" id="cd14505">
    <property type="entry name" value="CDKN3-like"/>
    <property type="match status" value="1"/>
</dbReference>
<dbReference type="SUPFAM" id="SSF52799">
    <property type="entry name" value="(Phosphotyrosine protein) phosphatases II"/>
    <property type="match status" value="1"/>
</dbReference>
<evidence type="ECO:0000256" key="11">
    <source>
        <dbReference type="ARBA" id="ARBA00080894"/>
    </source>
</evidence>
<evidence type="ECO:0000256" key="1">
    <source>
        <dbReference type="ARBA" id="ARBA00004556"/>
    </source>
</evidence>
<keyword evidence="6" id="KW-0378">Hydrolase</keyword>
<dbReference type="InterPro" id="IPR003595">
    <property type="entry name" value="Tyr_Pase_cat"/>
</dbReference>
<evidence type="ECO:0000256" key="10">
    <source>
        <dbReference type="ARBA" id="ARBA00067397"/>
    </source>
</evidence>
<dbReference type="EC" id="3.1.3.16" evidence="4"/>
<comment type="similarity">
    <text evidence="2">Belongs to the protein-tyrosine phosphatase family.</text>
</comment>
<dbReference type="InterPro" id="IPR050561">
    <property type="entry name" value="PTP"/>
</dbReference>
<name>A0A8J6AIB1_GALPY</name>
<dbReference type="Pfam" id="PF05706">
    <property type="entry name" value="CDKN3"/>
    <property type="match status" value="1"/>
</dbReference>
<dbReference type="OrthoDB" id="19045at2759"/>
<evidence type="ECO:0000256" key="7">
    <source>
        <dbReference type="ARBA" id="ARBA00022912"/>
    </source>
</evidence>
<evidence type="ECO:0000256" key="2">
    <source>
        <dbReference type="ARBA" id="ARBA00009580"/>
    </source>
</evidence>
<evidence type="ECO:0000256" key="6">
    <source>
        <dbReference type="ARBA" id="ARBA00022801"/>
    </source>
</evidence>
<dbReference type="AlphaFoldDB" id="A0A8J6AIB1"/>
<dbReference type="InterPro" id="IPR022778">
    <property type="entry name" value="CDKN3"/>
</dbReference>
<keyword evidence="7" id="KW-0904">Protein phosphatase</keyword>
<feature type="domain" description="Tyrosine specific protein phosphatases" evidence="14">
    <location>
        <begin position="236"/>
        <end position="303"/>
    </location>
</feature>
<dbReference type="Proteomes" id="UP000700334">
    <property type="component" value="Unassembled WGS sequence"/>
</dbReference>
<organism evidence="15 16">
    <name type="scientific">Galemys pyrenaicus</name>
    <name type="common">Iberian desman</name>
    <name type="synonym">Pyrenean desman</name>
    <dbReference type="NCBI Taxonomy" id="202257"/>
    <lineage>
        <taxon>Eukaryota</taxon>
        <taxon>Metazoa</taxon>
        <taxon>Chordata</taxon>
        <taxon>Craniata</taxon>
        <taxon>Vertebrata</taxon>
        <taxon>Euteleostomi</taxon>
        <taxon>Mammalia</taxon>
        <taxon>Eutheria</taxon>
        <taxon>Laurasiatheria</taxon>
        <taxon>Eulipotyphla</taxon>
        <taxon>Talpidae</taxon>
        <taxon>Galemys</taxon>
    </lineage>
</organism>
<dbReference type="SMART" id="SM00404">
    <property type="entry name" value="PTPc_motif"/>
    <property type="match status" value="1"/>
</dbReference>
<accession>A0A8J6AIB1</accession>
<feature type="non-terminal residue" evidence="15">
    <location>
        <position position="328"/>
    </location>
</feature>
<dbReference type="PANTHER" id="PTHR23339">
    <property type="entry name" value="TYROSINE SPECIFIC PROTEIN PHOSPHATASE AND DUAL SPECIFICITY PROTEIN PHOSPHATASE"/>
    <property type="match status" value="1"/>
</dbReference>
<dbReference type="InterPro" id="IPR029021">
    <property type="entry name" value="Prot-tyrosine_phosphatase-like"/>
</dbReference>
<protein>
    <recommendedName>
        <fullName evidence="10">Cyclin-dependent kinase inhibitor 3</fullName>
        <ecNumber evidence="4">3.1.3.16</ecNumber>
        <ecNumber evidence="3">3.1.3.48</ecNumber>
    </recommendedName>
    <alternativeName>
        <fullName evidence="12">CDK2-associated dual-specificity phosphatase</fullName>
    </alternativeName>
    <alternativeName>
        <fullName evidence="11">Kinase-associated phosphatase</fullName>
    </alternativeName>
</protein>
<dbReference type="GO" id="GO:0004725">
    <property type="term" value="F:protein tyrosine phosphatase activity"/>
    <property type="evidence" value="ECO:0007669"/>
    <property type="project" value="UniProtKB-EC"/>
</dbReference>
<reference evidence="15" key="1">
    <citation type="journal article" date="2021" name="Evol. Appl.">
        <title>The genome of the Pyrenean desman and the effects of bottlenecks and inbreeding on the genomic landscape of an endangered species.</title>
        <authorList>
            <person name="Escoda L."/>
            <person name="Castresana J."/>
        </authorList>
    </citation>
    <scope>NUCLEOTIDE SEQUENCE</scope>
    <source>
        <strain evidence="15">IBE-C5619</strain>
    </source>
</reference>
<comment type="subunit">
    <text evidence="9">Interacts with cyclin-dependent kinases such as CDK1, CDK2 and CDK3. Does not interact with CDK4. Interacts (via C-terminus) with phosphorylated CDK2 (via C-terminal helix). Interacts with MS4A3 (via C-terminus); the interaction enhances CDKN3 enzymatic activity.</text>
</comment>
<feature type="domain" description="Tyrosine-protein phosphatase" evidence="13">
    <location>
        <begin position="148"/>
        <end position="317"/>
    </location>
</feature>
<dbReference type="FunFam" id="3.90.190.10:FF:000046">
    <property type="entry name" value="Cyclin-dependent kinase inhibitor 3"/>
    <property type="match status" value="1"/>
</dbReference>
<dbReference type="InterPro" id="IPR020422">
    <property type="entry name" value="TYR_PHOSPHATASE_DUAL_dom"/>
</dbReference>
<dbReference type="GO" id="GO:0048471">
    <property type="term" value="C:perinuclear region of cytoplasm"/>
    <property type="evidence" value="ECO:0007669"/>
    <property type="project" value="UniProtKB-SubCell"/>
</dbReference>
<keyword evidence="16" id="KW-1185">Reference proteome</keyword>
<evidence type="ECO:0000259" key="13">
    <source>
        <dbReference type="PROSITE" id="PS50054"/>
    </source>
</evidence>
<evidence type="ECO:0000256" key="8">
    <source>
        <dbReference type="ARBA" id="ARBA00023306"/>
    </source>
</evidence>
<evidence type="ECO:0000256" key="5">
    <source>
        <dbReference type="ARBA" id="ARBA00022490"/>
    </source>
</evidence>
<evidence type="ECO:0000256" key="12">
    <source>
        <dbReference type="ARBA" id="ARBA00082005"/>
    </source>
</evidence>
<dbReference type="Gene3D" id="3.90.190.10">
    <property type="entry name" value="Protein tyrosine phosphatase superfamily"/>
    <property type="match status" value="1"/>
</dbReference>
<evidence type="ECO:0000313" key="16">
    <source>
        <dbReference type="Proteomes" id="UP000700334"/>
    </source>
</evidence>